<keyword evidence="2" id="KW-1185">Reference proteome</keyword>
<gene>
    <name evidence="1" type="ORF">GMARGA_LOCUS25354</name>
</gene>
<accession>A0ABN7W2V3</accession>
<dbReference type="Proteomes" id="UP000789901">
    <property type="component" value="Unassembled WGS sequence"/>
</dbReference>
<sequence length="104" mass="12064">LELGQRIKLRASISYQHRLDNTNFTELSSSDDESKSEDIEDKYLMKGLYQENEAQEDASANLNYNLDVDIDEYLFTQTHPALDIEAKWNICKIFIDNLDAPFDV</sequence>
<evidence type="ECO:0000313" key="2">
    <source>
        <dbReference type="Proteomes" id="UP000789901"/>
    </source>
</evidence>
<name>A0ABN7W2V3_GIGMA</name>
<feature type="non-terminal residue" evidence="1">
    <location>
        <position position="1"/>
    </location>
</feature>
<reference evidence="1 2" key="1">
    <citation type="submission" date="2021-06" db="EMBL/GenBank/DDBJ databases">
        <authorList>
            <person name="Kallberg Y."/>
            <person name="Tangrot J."/>
            <person name="Rosling A."/>
        </authorList>
    </citation>
    <scope>NUCLEOTIDE SEQUENCE [LARGE SCALE GENOMIC DNA]</scope>
    <source>
        <strain evidence="1 2">120-4 pot B 10/14</strain>
    </source>
</reference>
<proteinExistence type="predicted"/>
<evidence type="ECO:0000313" key="1">
    <source>
        <dbReference type="EMBL" id="CAG8811505.1"/>
    </source>
</evidence>
<organism evidence="1 2">
    <name type="scientific">Gigaspora margarita</name>
    <dbReference type="NCBI Taxonomy" id="4874"/>
    <lineage>
        <taxon>Eukaryota</taxon>
        <taxon>Fungi</taxon>
        <taxon>Fungi incertae sedis</taxon>
        <taxon>Mucoromycota</taxon>
        <taxon>Glomeromycotina</taxon>
        <taxon>Glomeromycetes</taxon>
        <taxon>Diversisporales</taxon>
        <taxon>Gigasporaceae</taxon>
        <taxon>Gigaspora</taxon>
    </lineage>
</organism>
<dbReference type="EMBL" id="CAJVQB010027967">
    <property type="protein sequence ID" value="CAG8811505.1"/>
    <property type="molecule type" value="Genomic_DNA"/>
</dbReference>
<comment type="caution">
    <text evidence="1">The sequence shown here is derived from an EMBL/GenBank/DDBJ whole genome shotgun (WGS) entry which is preliminary data.</text>
</comment>
<protein>
    <submittedName>
        <fullName evidence="1">3724_t:CDS:1</fullName>
    </submittedName>
</protein>